<feature type="region of interest" description="Disordered" evidence="2">
    <location>
        <begin position="427"/>
        <end position="502"/>
    </location>
</feature>
<proteinExistence type="predicted"/>
<feature type="compositionally biased region" description="Basic and acidic residues" evidence="2">
    <location>
        <begin position="459"/>
        <end position="468"/>
    </location>
</feature>
<evidence type="ECO:0000256" key="2">
    <source>
        <dbReference type="SAM" id="MobiDB-lite"/>
    </source>
</evidence>
<keyword evidence="1" id="KW-0175">Coiled coil</keyword>
<sequence length="518" mass="59960">MGRFVIKRLFLFFILQLFFVFCLSLQQGISAPSSKSSPLVPQDLFLDIYVTIQEGDRSLEKHDYREASSKYKEAESKLLELKKSNPKWEPRLVDYRLKYVQDKEQEIQKRLAGLPVSETQPSIAEESAENKALENRLKEIEDKLASLEKERSQSSTNPETNKQAMELQNLFQTLQKELVQAKAARKKQLEAQQERINELTASVSSLQKELAQAQSQNRDKSEVLGLQKRLNELEEELRRANAMKTNAKLAESEVAKMRDLTQKVQSLELALQHMKDEQLQIIQKNLEQSTKAKQVVLLEERVQQLETELAQAKQEQYRMAQLNPSLVDYQQLNILKEHMQKIEQQMEKLSKKSEIQSLQTRTTENATEMEALKSRVNKLEEELARSKKREEQLLGSVTSQNVALQKRVIELEQQLAKEKEKMLARNQPLGLNHQSSSSLALPSTESRSEQLQEVSPPLEQKEVKENPKEQPGQLKSGSQISSSQTHPKKRRTHRSRSAEEELVHSWRKVRREFISLFR</sequence>
<reference evidence="3 4" key="1">
    <citation type="submission" date="2016-05" db="EMBL/GenBank/DDBJ databases">
        <title>Diversity and Homogeneity among Thermoacidophilic Verrucomicrobia Methanotrophs Linked with Geographical Origin.</title>
        <authorList>
            <person name="Erikstad H.-A."/>
            <person name="Smestad N.B."/>
            <person name="Ceballos R.M."/>
            <person name="Birkeland N.-K."/>
        </authorList>
    </citation>
    <scope>NUCLEOTIDE SEQUENCE [LARGE SCALE GENOMIC DNA]</scope>
    <source>
        <strain evidence="3 4">Phi</strain>
    </source>
</reference>
<protein>
    <submittedName>
        <fullName evidence="3">Uncharacterized protein</fullName>
    </submittedName>
</protein>
<name>A0A4Y8PHC5_9BACT</name>
<evidence type="ECO:0000313" key="4">
    <source>
        <dbReference type="Proteomes" id="UP000297713"/>
    </source>
</evidence>
<keyword evidence="4" id="KW-1185">Reference proteome</keyword>
<evidence type="ECO:0000313" key="3">
    <source>
        <dbReference type="EMBL" id="TFE73297.1"/>
    </source>
</evidence>
<dbReference type="Proteomes" id="UP000297713">
    <property type="component" value="Unassembled WGS sequence"/>
</dbReference>
<feature type="coiled-coil region" evidence="1">
    <location>
        <begin position="123"/>
        <end position="421"/>
    </location>
</feature>
<feature type="compositionally biased region" description="Low complexity" evidence="2">
    <location>
        <begin position="435"/>
        <end position="445"/>
    </location>
</feature>
<feature type="compositionally biased region" description="Basic residues" evidence="2">
    <location>
        <begin position="486"/>
        <end position="495"/>
    </location>
</feature>
<dbReference type="RefSeq" id="WP_134438949.1">
    <property type="nucleotide sequence ID" value="NZ_LXQC01000002.1"/>
</dbReference>
<evidence type="ECO:0000256" key="1">
    <source>
        <dbReference type="SAM" id="Coils"/>
    </source>
</evidence>
<feature type="compositionally biased region" description="Polar residues" evidence="2">
    <location>
        <begin position="473"/>
        <end position="485"/>
    </location>
</feature>
<organism evidence="3 4">
    <name type="scientific">Methylacidiphilum caldifontis</name>
    <dbReference type="NCBI Taxonomy" id="2795386"/>
    <lineage>
        <taxon>Bacteria</taxon>
        <taxon>Pseudomonadati</taxon>
        <taxon>Verrucomicrobiota</taxon>
        <taxon>Methylacidiphilae</taxon>
        <taxon>Methylacidiphilales</taxon>
        <taxon>Methylacidiphilaceae</taxon>
        <taxon>Methylacidiphilum (ex Ratnadevi et al. 2023)</taxon>
    </lineage>
</organism>
<dbReference type="OrthoDB" id="183359at2"/>
<comment type="caution">
    <text evidence="3">The sequence shown here is derived from an EMBL/GenBank/DDBJ whole genome shotgun (WGS) entry which is preliminary data.</text>
</comment>
<dbReference type="EMBL" id="LXQC01000002">
    <property type="protein sequence ID" value="TFE73297.1"/>
    <property type="molecule type" value="Genomic_DNA"/>
</dbReference>
<gene>
    <name evidence="3" type="ORF">A7Q10_03225</name>
</gene>
<dbReference type="AlphaFoldDB" id="A0A4Y8PHC5"/>
<accession>A0A4Y8PHC5</accession>